<dbReference type="GO" id="GO:0016616">
    <property type="term" value="F:oxidoreductase activity, acting on the CH-OH group of donors, NAD or NADP as acceptor"/>
    <property type="evidence" value="ECO:0007669"/>
    <property type="project" value="InterPro"/>
</dbReference>
<evidence type="ECO:0000256" key="2">
    <source>
        <dbReference type="PIRSR" id="PIRSR000105-1"/>
    </source>
</evidence>
<gene>
    <name evidence="5" type="ORF">HK18_09530</name>
</gene>
<keyword evidence="1" id="KW-0560">Oxidoreductase</keyword>
<evidence type="ECO:0000259" key="4">
    <source>
        <dbReference type="Pfam" id="PF02737"/>
    </source>
</evidence>
<protein>
    <recommendedName>
        <fullName evidence="7">3-hydroxybutyryl-CoA dehydrogenase</fullName>
    </recommendedName>
</protein>
<dbReference type="InterPro" id="IPR006108">
    <property type="entry name" value="3HC_DH_C"/>
</dbReference>
<dbReference type="PANTHER" id="PTHR48075:SF3">
    <property type="entry name" value="3-HYDROXYACYL-COA DEHYDROGENASE"/>
    <property type="match status" value="1"/>
</dbReference>
<evidence type="ECO:0008006" key="7">
    <source>
        <dbReference type="Google" id="ProtNLM"/>
    </source>
</evidence>
<feature type="site" description="Important for catalytic activity" evidence="2">
    <location>
        <position position="138"/>
    </location>
</feature>
<evidence type="ECO:0000256" key="1">
    <source>
        <dbReference type="ARBA" id="ARBA00023002"/>
    </source>
</evidence>
<dbReference type="InterPro" id="IPR006176">
    <property type="entry name" value="3-OHacyl-CoA_DH_NAD-bd"/>
</dbReference>
<dbReference type="SUPFAM" id="SSF48179">
    <property type="entry name" value="6-phosphogluconate dehydrogenase C-terminal domain-like"/>
    <property type="match status" value="1"/>
</dbReference>
<feature type="domain" description="3-hydroxyacyl-CoA dehydrogenase C-terminal" evidence="3">
    <location>
        <begin position="184"/>
        <end position="281"/>
    </location>
</feature>
<evidence type="ECO:0000313" key="6">
    <source>
        <dbReference type="Proteomes" id="UP000194946"/>
    </source>
</evidence>
<name>A0A251ZUE2_9PROT</name>
<dbReference type="Pfam" id="PF00725">
    <property type="entry name" value="3HCDH"/>
    <property type="match status" value="1"/>
</dbReference>
<evidence type="ECO:0000259" key="3">
    <source>
        <dbReference type="Pfam" id="PF00725"/>
    </source>
</evidence>
<accession>A0A251ZUE2</accession>
<dbReference type="RefSeq" id="WP_086632356.1">
    <property type="nucleotide sequence ID" value="NZ_JOPB01000007.1"/>
</dbReference>
<dbReference type="GO" id="GO:0070403">
    <property type="term" value="F:NAD+ binding"/>
    <property type="evidence" value="ECO:0007669"/>
    <property type="project" value="InterPro"/>
</dbReference>
<dbReference type="PIRSF" id="PIRSF000105">
    <property type="entry name" value="HCDH"/>
    <property type="match status" value="1"/>
</dbReference>
<keyword evidence="6" id="KW-1185">Reference proteome</keyword>
<proteinExistence type="predicted"/>
<dbReference type="PANTHER" id="PTHR48075">
    <property type="entry name" value="3-HYDROXYACYL-COA DEHYDROGENASE FAMILY PROTEIN"/>
    <property type="match status" value="1"/>
</dbReference>
<organism evidence="5 6">
    <name type="scientific">Commensalibacter intestini</name>
    <dbReference type="NCBI Taxonomy" id="479936"/>
    <lineage>
        <taxon>Bacteria</taxon>
        <taxon>Pseudomonadati</taxon>
        <taxon>Pseudomonadota</taxon>
        <taxon>Alphaproteobacteria</taxon>
        <taxon>Acetobacterales</taxon>
        <taxon>Acetobacteraceae</taxon>
    </lineage>
</organism>
<dbReference type="InterPro" id="IPR022694">
    <property type="entry name" value="3-OHacyl-CoA_DH"/>
</dbReference>
<comment type="caution">
    <text evidence="5">The sequence shown here is derived from an EMBL/GenBank/DDBJ whole genome shotgun (WGS) entry which is preliminary data.</text>
</comment>
<dbReference type="GO" id="GO:0006631">
    <property type="term" value="P:fatty acid metabolic process"/>
    <property type="evidence" value="ECO:0007669"/>
    <property type="project" value="InterPro"/>
</dbReference>
<dbReference type="Proteomes" id="UP000194946">
    <property type="component" value="Unassembled WGS sequence"/>
</dbReference>
<reference evidence="6" key="1">
    <citation type="submission" date="2014-06" db="EMBL/GenBank/DDBJ databases">
        <authorList>
            <person name="Winans N.J."/>
            <person name="Newell P.D."/>
            <person name="Douglas A.E."/>
        </authorList>
    </citation>
    <scope>NUCLEOTIDE SEQUENCE [LARGE SCALE GENOMIC DNA]</scope>
    <source>
        <strain evidence="6">DmL_052</strain>
    </source>
</reference>
<sequence>MLDYIHRPLLICGSGNMGRRIATVLATQGNMVHLYDSSSEQTDLSIQYINEYLPELVKETPNGKQATVKVFNDLEKACENVWLAIESIPEILDAKLDLLGKLDQLIPQDAILTTNSSSFPSSQLTKNVKNTHRFINTHFYRPPITKVVEVMGCGHTDPKVIDFMMKVFTEFHLNPFHVRKESIGFIFNRIWAAIKRESLYVAAEGVSTPEEIDQIFSYLGDFRHGAFHLMDEVGLDVVYDIENHYAEARQDIPKEPRQYLQDNFLSKNKLGVKSGSGFYQYKDKNIK</sequence>
<feature type="domain" description="3-hydroxyacyl-CoA dehydrogenase NAD binding" evidence="4">
    <location>
        <begin position="11"/>
        <end position="180"/>
    </location>
</feature>
<dbReference type="EMBL" id="JOPB01000007">
    <property type="protein sequence ID" value="OUI78272.1"/>
    <property type="molecule type" value="Genomic_DNA"/>
</dbReference>
<dbReference type="SUPFAM" id="SSF51735">
    <property type="entry name" value="NAD(P)-binding Rossmann-fold domains"/>
    <property type="match status" value="1"/>
</dbReference>
<dbReference type="Gene3D" id="1.10.1040.10">
    <property type="entry name" value="N-(1-d-carboxylethyl)-l-norvaline Dehydrogenase, domain 2"/>
    <property type="match status" value="1"/>
</dbReference>
<dbReference type="Gene3D" id="3.40.50.720">
    <property type="entry name" value="NAD(P)-binding Rossmann-like Domain"/>
    <property type="match status" value="1"/>
</dbReference>
<dbReference type="InterPro" id="IPR008927">
    <property type="entry name" value="6-PGluconate_DH-like_C_sf"/>
</dbReference>
<dbReference type="InterPro" id="IPR036291">
    <property type="entry name" value="NAD(P)-bd_dom_sf"/>
</dbReference>
<dbReference type="AlphaFoldDB" id="A0A251ZUE2"/>
<dbReference type="InterPro" id="IPR013328">
    <property type="entry name" value="6PGD_dom2"/>
</dbReference>
<evidence type="ECO:0000313" key="5">
    <source>
        <dbReference type="EMBL" id="OUI78272.1"/>
    </source>
</evidence>
<dbReference type="Pfam" id="PF02737">
    <property type="entry name" value="3HCDH_N"/>
    <property type="match status" value="1"/>
</dbReference>